<dbReference type="PANTHER" id="PTHR17490">
    <property type="entry name" value="SUA5"/>
    <property type="match status" value="1"/>
</dbReference>
<dbReference type="GO" id="GO:0061710">
    <property type="term" value="F:L-threonylcarbamoyladenylate synthase"/>
    <property type="evidence" value="ECO:0007669"/>
    <property type="project" value="UniProtKB-EC"/>
</dbReference>
<gene>
    <name evidence="16" type="ORF">DI09_32p210</name>
</gene>
<evidence type="ECO:0000256" key="7">
    <source>
        <dbReference type="ARBA" id="ARBA00022694"/>
    </source>
</evidence>
<feature type="domain" description="YrdC-like" evidence="15">
    <location>
        <begin position="14"/>
        <end position="202"/>
    </location>
</feature>
<feature type="binding site" evidence="14">
    <location>
        <position position="36"/>
    </location>
    <ligand>
        <name>L-threonine</name>
        <dbReference type="ChEBI" id="CHEBI:57926"/>
    </ligand>
</feature>
<evidence type="ECO:0000256" key="10">
    <source>
        <dbReference type="ARBA" id="ARBA00022840"/>
    </source>
</evidence>
<evidence type="ECO:0000256" key="2">
    <source>
        <dbReference type="ARBA" id="ARBA00007663"/>
    </source>
</evidence>
<dbReference type="Pfam" id="PF01300">
    <property type="entry name" value="Sua5_yciO_yrdC"/>
    <property type="match status" value="1"/>
</dbReference>
<evidence type="ECO:0000256" key="3">
    <source>
        <dbReference type="ARBA" id="ARBA00012584"/>
    </source>
</evidence>
<protein>
    <recommendedName>
        <fullName evidence="4 13">Threonylcarbamoyl-AMP synthase</fullName>
        <shortName evidence="13">TC-AMP synthase</shortName>
        <ecNumber evidence="3 13">2.7.7.87</ecNumber>
    </recommendedName>
    <alternativeName>
        <fullName evidence="11 13">L-threonylcarbamoyladenylate synthase</fullName>
    </alternativeName>
</protein>
<evidence type="ECO:0000259" key="15">
    <source>
        <dbReference type="PROSITE" id="PS51163"/>
    </source>
</evidence>
<reference evidence="16 17" key="1">
    <citation type="submission" date="2014-04" db="EMBL/GenBank/DDBJ databases">
        <title>A new species of microsporidia sheds light on the evolution of extreme parasitism.</title>
        <authorList>
            <person name="Haag K.L."/>
            <person name="James T.Y."/>
            <person name="Larsson R."/>
            <person name="Schaer T.M."/>
            <person name="Refardt D."/>
            <person name="Pombert J.-F."/>
            <person name="Ebert D."/>
        </authorList>
    </citation>
    <scope>NUCLEOTIDE SEQUENCE [LARGE SCALE GENOMIC DNA]</scope>
    <source>
        <strain evidence="16 17">UGP3</strain>
        <tissue evidence="16">Spores</tissue>
    </source>
</reference>
<evidence type="ECO:0000256" key="6">
    <source>
        <dbReference type="ARBA" id="ARBA00022679"/>
    </source>
</evidence>
<dbReference type="InterPro" id="IPR010923">
    <property type="entry name" value="T(6)A37_SUA5"/>
</dbReference>
<dbReference type="FunFam" id="3.90.870.10:FF:000009">
    <property type="entry name" value="Threonylcarbamoyl-AMP synthase, putative"/>
    <property type="match status" value="1"/>
</dbReference>
<dbReference type="InterPro" id="IPR050156">
    <property type="entry name" value="TC-AMP_synthase_SUA5"/>
</dbReference>
<feature type="binding site" evidence="14">
    <location>
        <position position="124"/>
    </location>
    <ligand>
        <name>L-threonine</name>
        <dbReference type="ChEBI" id="CHEBI:57926"/>
    </ligand>
</feature>
<dbReference type="GO" id="GO:0008033">
    <property type="term" value="P:tRNA processing"/>
    <property type="evidence" value="ECO:0007669"/>
    <property type="project" value="UniProtKB-KW"/>
</dbReference>
<dbReference type="InterPro" id="IPR006070">
    <property type="entry name" value="Sua5-like_dom"/>
</dbReference>
<dbReference type="GO" id="GO:0000049">
    <property type="term" value="F:tRNA binding"/>
    <property type="evidence" value="ECO:0007669"/>
    <property type="project" value="TreeGrafter"/>
</dbReference>
<evidence type="ECO:0000256" key="4">
    <source>
        <dbReference type="ARBA" id="ARBA00015492"/>
    </source>
</evidence>
<evidence type="ECO:0000313" key="16">
    <source>
        <dbReference type="EMBL" id="KGG51536.1"/>
    </source>
</evidence>
<comment type="catalytic activity">
    <reaction evidence="12 13">
        <text>L-threonine + hydrogencarbonate + ATP = L-threonylcarbamoyladenylate + diphosphate + H2O</text>
        <dbReference type="Rhea" id="RHEA:36407"/>
        <dbReference type="ChEBI" id="CHEBI:15377"/>
        <dbReference type="ChEBI" id="CHEBI:17544"/>
        <dbReference type="ChEBI" id="CHEBI:30616"/>
        <dbReference type="ChEBI" id="CHEBI:33019"/>
        <dbReference type="ChEBI" id="CHEBI:57926"/>
        <dbReference type="ChEBI" id="CHEBI:73682"/>
        <dbReference type="EC" id="2.7.7.87"/>
    </reaction>
</comment>
<evidence type="ECO:0000313" key="17">
    <source>
        <dbReference type="Proteomes" id="UP000029725"/>
    </source>
</evidence>
<dbReference type="GO" id="GO:0006450">
    <property type="term" value="P:regulation of translational fidelity"/>
    <property type="evidence" value="ECO:0007669"/>
    <property type="project" value="TreeGrafter"/>
</dbReference>
<feature type="binding site" evidence="14">
    <location>
        <position position="63"/>
    </location>
    <ligand>
        <name>ATP</name>
        <dbReference type="ChEBI" id="CHEBI:30616"/>
    </ligand>
</feature>
<dbReference type="Pfam" id="PF03481">
    <property type="entry name" value="Sua5_C"/>
    <property type="match status" value="1"/>
</dbReference>
<evidence type="ECO:0000256" key="14">
    <source>
        <dbReference type="PIRSR" id="PIRSR004930-1"/>
    </source>
</evidence>
<feature type="binding site" evidence="14">
    <location>
        <position position="251"/>
    </location>
    <ligand>
        <name>ATP</name>
        <dbReference type="ChEBI" id="CHEBI:30616"/>
    </ligand>
</feature>
<dbReference type="GO" id="GO:0005524">
    <property type="term" value="F:ATP binding"/>
    <property type="evidence" value="ECO:0007669"/>
    <property type="project" value="UniProtKB-UniRule"/>
</dbReference>
<dbReference type="EC" id="2.7.7.87" evidence="3 13"/>
<dbReference type="GO" id="GO:0005737">
    <property type="term" value="C:cytoplasm"/>
    <property type="evidence" value="ECO:0007669"/>
    <property type="project" value="UniProtKB-SubCell"/>
</dbReference>
<keyword evidence="9 13" id="KW-0547">Nucleotide-binding</keyword>
<dbReference type="InterPro" id="IPR005145">
    <property type="entry name" value="Sua5_C"/>
</dbReference>
<dbReference type="SUPFAM" id="SSF55821">
    <property type="entry name" value="YrdC/RibB"/>
    <property type="match status" value="1"/>
</dbReference>
<dbReference type="InterPro" id="IPR017945">
    <property type="entry name" value="DHBP_synth_RibB-like_a/b_dom"/>
</dbReference>
<evidence type="ECO:0000256" key="9">
    <source>
        <dbReference type="ARBA" id="ARBA00022741"/>
    </source>
</evidence>
<dbReference type="PANTHER" id="PTHR17490:SF16">
    <property type="entry name" value="THREONYLCARBAMOYL-AMP SYNTHASE"/>
    <property type="match status" value="1"/>
</dbReference>
<dbReference type="HOGENOM" id="CLU_031397_0_0_1"/>
<dbReference type="InterPro" id="IPR038385">
    <property type="entry name" value="Sua5/YwlC_C"/>
</dbReference>
<dbReference type="VEuPathDB" id="MicrosporidiaDB:DI09_32p210"/>
<evidence type="ECO:0000256" key="5">
    <source>
        <dbReference type="ARBA" id="ARBA00022490"/>
    </source>
</evidence>
<feature type="binding site" evidence="14">
    <location>
        <position position="198"/>
    </location>
    <ligand>
        <name>ATP</name>
        <dbReference type="ChEBI" id="CHEBI:30616"/>
    </ligand>
</feature>
<keyword evidence="7 13" id="KW-0819">tRNA processing</keyword>
<comment type="subcellular location">
    <subcellularLocation>
        <location evidence="1 13">Cytoplasm</location>
    </subcellularLocation>
</comment>
<dbReference type="PIRSF" id="PIRSF004930">
    <property type="entry name" value="Tln_factor_SUA5"/>
    <property type="match status" value="1"/>
</dbReference>
<evidence type="ECO:0000256" key="13">
    <source>
        <dbReference type="PIRNR" id="PIRNR004930"/>
    </source>
</evidence>
<feature type="binding site" evidence="14">
    <location>
        <position position="68"/>
    </location>
    <ligand>
        <name>L-threonine</name>
        <dbReference type="ChEBI" id="CHEBI:57926"/>
    </ligand>
</feature>
<name>A0A098VUZ9_9MICR</name>
<organism evidence="16 17">
    <name type="scientific">Mitosporidium daphniae</name>
    <dbReference type="NCBI Taxonomy" id="1485682"/>
    <lineage>
        <taxon>Eukaryota</taxon>
        <taxon>Fungi</taxon>
        <taxon>Fungi incertae sedis</taxon>
        <taxon>Microsporidia</taxon>
        <taxon>Mitosporidium</taxon>
    </lineage>
</organism>
<dbReference type="OrthoDB" id="412787at2759"/>
<accession>A0A098VUZ9</accession>
<dbReference type="Gene3D" id="3.90.870.10">
    <property type="entry name" value="DHBP synthase"/>
    <property type="match status" value="1"/>
</dbReference>
<comment type="similarity">
    <text evidence="2 13">Belongs to the SUA5 family.</text>
</comment>
<dbReference type="Gene3D" id="3.40.50.11030">
    <property type="entry name" value="Threonylcarbamoyl-AMP synthase, C-terminal domain"/>
    <property type="match status" value="1"/>
</dbReference>
<feature type="binding site" evidence="14">
    <location>
        <position position="184"/>
    </location>
    <ligand>
        <name>L-threonine</name>
        <dbReference type="ChEBI" id="CHEBI:57926"/>
    </ligand>
</feature>
<evidence type="ECO:0000256" key="12">
    <source>
        <dbReference type="ARBA" id="ARBA00048366"/>
    </source>
</evidence>
<proteinExistence type="inferred from homology"/>
<keyword evidence="5 13" id="KW-0963">Cytoplasm</keyword>
<dbReference type="AlphaFoldDB" id="A0A098VUZ9"/>
<comment type="caution">
    <text evidence="16">The sequence shown here is derived from an EMBL/GenBank/DDBJ whole genome shotgun (WGS) entry which is preliminary data.</text>
</comment>
<feature type="binding site" evidence="14">
    <location>
        <position position="146"/>
    </location>
    <ligand>
        <name>ATP</name>
        <dbReference type="ChEBI" id="CHEBI:30616"/>
    </ligand>
</feature>
<evidence type="ECO:0000256" key="8">
    <source>
        <dbReference type="ARBA" id="ARBA00022695"/>
    </source>
</evidence>
<feature type="binding site" evidence="14">
    <location>
        <position position="59"/>
    </location>
    <ligand>
        <name>ATP</name>
        <dbReference type="ChEBI" id="CHEBI:30616"/>
    </ligand>
</feature>
<dbReference type="RefSeq" id="XP_013237963.1">
    <property type="nucleotide sequence ID" value="XM_013382509.1"/>
</dbReference>
<evidence type="ECO:0000256" key="1">
    <source>
        <dbReference type="ARBA" id="ARBA00004496"/>
    </source>
</evidence>
<feature type="binding site" evidence="14">
    <location>
        <position position="120"/>
    </location>
    <ligand>
        <name>ATP</name>
        <dbReference type="ChEBI" id="CHEBI:30616"/>
    </ligand>
</feature>
<keyword evidence="6 13" id="KW-0808">Transferase</keyword>
<dbReference type="Proteomes" id="UP000029725">
    <property type="component" value="Unassembled WGS sequence"/>
</dbReference>
<sequence>MGAKVIRVDGDFDPKILSEAVELLKNDQVVAIPTETVYGLAANALKPAAIKHIFQAKSRPSDNPLIVHISSLSMLYPLIKRPQNFDLFETLMSAFWPGPLTFLFSKSSLIPEEVTGGLSTVCIRFPENTIARAIIDQCGFPLAAPSANISGRPSPTEASHVLEDLKERIPLIVDGGPCSKGVESTVINLLSDPPMILRSGSITLEMLRKFVPNVQIYQPEKGNELDPISNAALASLHTKGSLSPGMKYRHYSPKANLFLLESTCFDDDQTLDLISKLERFCEERNIRGSILLNTPICKNIDGNSDPHLIIDSFSSSSYQTIARELFAKLRKLDSLDVKFILMFSITNDNEGSAVMNRVLKASHSVLTSTEQVTCSFQKLFI</sequence>
<keyword evidence="8 13" id="KW-0548">Nucleotidyltransferase</keyword>
<keyword evidence="10 13" id="KW-0067">ATP-binding</keyword>
<feature type="binding site" evidence="14">
    <location>
        <position position="154"/>
    </location>
    <ligand>
        <name>ATP</name>
        <dbReference type="ChEBI" id="CHEBI:30616"/>
    </ligand>
</feature>
<feature type="binding site" evidence="14">
    <location>
        <position position="144"/>
    </location>
    <ligand>
        <name>ATP</name>
        <dbReference type="ChEBI" id="CHEBI:30616"/>
    </ligand>
</feature>
<dbReference type="GeneID" id="25259587"/>
<evidence type="ECO:0000256" key="11">
    <source>
        <dbReference type="ARBA" id="ARBA00029774"/>
    </source>
</evidence>
<dbReference type="NCBIfam" id="TIGR00057">
    <property type="entry name" value="L-threonylcarbamoyladenylate synthase"/>
    <property type="match status" value="1"/>
</dbReference>
<dbReference type="GO" id="GO:0003725">
    <property type="term" value="F:double-stranded RNA binding"/>
    <property type="evidence" value="ECO:0007669"/>
    <property type="project" value="UniProtKB-UniRule"/>
</dbReference>
<keyword evidence="17" id="KW-1185">Reference proteome</keyword>
<dbReference type="EMBL" id="JMKJ01000255">
    <property type="protein sequence ID" value="KGG51536.1"/>
    <property type="molecule type" value="Genomic_DNA"/>
</dbReference>
<dbReference type="PROSITE" id="PS51163">
    <property type="entry name" value="YRDC"/>
    <property type="match status" value="1"/>
</dbReference>
<comment type="function">
    <text evidence="13">Required for the formation of a threonylcarbamoyl group on adenosine at position 37 (t(6)A37) in tRNAs that read codons beginning with adenine.</text>
</comment>